<dbReference type="RefSeq" id="WP_377506504.1">
    <property type="nucleotide sequence ID" value="NZ_JBHULU010000014.1"/>
</dbReference>
<dbReference type="CDD" id="cd03360">
    <property type="entry name" value="LbH_AT_putative"/>
    <property type="match status" value="1"/>
</dbReference>
<dbReference type="InterPro" id="IPR041561">
    <property type="entry name" value="PglD_N"/>
</dbReference>
<dbReference type="PROSITE" id="PS00101">
    <property type="entry name" value="HEXAPEP_TRANSFERASES"/>
    <property type="match status" value="1"/>
</dbReference>
<proteinExistence type="inferred from homology"/>
<dbReference type="InterPro" id="IPR011004">
    <property type="entry name" value="Trimer_LpxA-like_sf"/>
</dbReference>
<evidence type="ECO:0000256" key="3">
    <source>
        <dbReference type="ARBA" id="ARBA00022737"/>
    </source>
</evidence>
<evidence type="ECO:0000313" key="7">
    <source>
        <dbReference type="Proteomes" id="UP001597544"/>
    </source>
</evidence>
<evidence type="ECO:0000256" key="1">
    <source>
        <dbReference type="ARBA" id="ARBA00007274"/>
    </source>
</evidence>
<sequence length="202" mass="21243">MIIYGASGHGKVIAEILEKNGFTNIIFVDDKPVGDSFLDYPLHHTSKLPELDDQDLVIAVGNNRTRSKLAQSIDKKFTVAVHPSAQISHRCTPGAGTVIMAGVVVNADSTIGEHVILNTNCSIDHDCVLEDFVHISPNVALAGNVHVGEGTQVGIGSSVIQGVRIGKYATIGAGAAIIEDVPDYAVVVGVPGKVIRYNVPSV</sequence>
<dbReference type="Gene3D" id="3.40.50.20">
    <property type="match status" value="1"/>
</dbReference>
<dbReference type="EMBL" id="JBHULU010000014">
    <property type="protein sequence ID" value="MFD2514265.1"/>
    <property type="molecule type" value="Genomic_DNA"/>
</dbReference>
<feature type="domain" description="PglD N-terminal" evidence="5">
    <location>
        <begin position="2"/>
        <end position="72"/>
    </location>
</feature>
<dbReference type="Proteomes" id="UP001597544">
    <property type="component" value="Unassembled WGS sequence"/>
</dbReference>
<dbReference type="Gene3D" id="2.160.10.10">
    <property type="entry name" value="Hexapeptide repeat proteins"/>
    <property type="match status" value="1"/>
</dbReference>
<evidence type="ECO:0000256" key="4">
    <source>
        <dbReference type="ARBA" id="ARBA00023315"/>
    </source>
</evidence>
<dbReference type="InterPro" id="IPR050179">
    <property type="entry name" value="Trans_hexapeptide_repeat"/>
</dbReference>
<comment type="similarity">
    <text evidence="1">Belongs to the transferase hexapeptide repeat family.</text>
</comment>
<dbReference type="Pfam" id="PF17836">
    <property type="entry name" value="PglD_N"/>
    <property type="match status" value="1"/>
</dbReference>
<keyword evidence="7" id="KW-1185">Reference proteome</keyword>
<evidence type="ECO:0000256" key="2">
    <source>
        <dbReference type="ARBA" id="ARBA00022679"/>
    </source>
</evidence>
<evidence type="ECO:0000313" key="6">
    <source>
        <dbReference type="EMBL" id="MFD2514265.1"/>
    </source>
</evidence>
<dbReference type="PANTHER" id="PTHR43300:SF7">
    <property type="entry name" value="UDP-N-ACETYLBACILLOSAMINE N-ACETYLTRANSFERASE"/>
    <property type="match status" value="1"/>
</dbReference>
<reference evidence="7" key="1">
    <citation type="journal article" date="2019" name="Int. J. Syst. Evol. Microbiol.">
        <title>The Global Catalogue of Microorganisms (GCM) 10K type strain sequencing project: providing services to taxonomists for standard genome sequencing and annotation.</title>
        <authorList>
            <consortium name="The Broad Institute Genomics Platform"/>
            <consortium name="The Broad Institute Genome Sequencing Center for Infectious Disease"/>
            <person name="Wu L."/>
            <person name="Ma J."/>
        </authorList>
    </citation>
    <scope>NUCLEOTIDE SEQUENCE [LARGE SCALE GENOMIC DNA]</scope>
    <source>
        <strain evidence="7">KCTC 42498</strain>
    </source>
</reference>
<keyword evidence="2" id="KW-0808">Transferase</keyword>
<gene>
    <name evidence="6" type="ORF">ACFSRY_10340</name>
</gene>
<evidence type="ECO:0000259" key="5">
    <source>
        <dbReference type="Pfam" id="PF17836"/>
    </source>
</evidence>
<dbReference type="InterPro" id="IPR018357">
    <property type="entry name" value="Hexapep_transf_CS"/>
</dbReference>
<dbReference type="InterPro" id="IPR001451">
    <property type="entry name" value="Hexapep"/>
</dbReference>
<accession>A0ABW5IQF7</accession>
<dbReference type="PANTHER" id="PTHR43300">
    <property type="entry name" value="ACETYLTRANSFERASE"/>
    <property type="match status" value="1"/>
</dbReference>
<keyword evidence="4" id="KW-0012">Acyltransferase</keyword>
<dbReference type="SUPFAM" id="SSF51161">
    <property type="entry name" value="Trimeric LpxA-like enzymes"/>
    <property type="match status" value="1"/>
</dbReference>
<dbReference type="NCBIfam" id="TIGR03570">
    <property type="entry name" value="NeuD_NnaD"/>
    <property type="match status" value="1"/>
</dbReference>
<dbReference type="InterPro" id="IPR020019">
    <property type="entry name" value="AcTrfase_PglD-like"/>
</dbReference>
<organism evidence="6 7">
    <name type="scientific">Pontibacter locisalis</name>
    <dbReference type="NCBI Taxonomy" id="1719035"/>
    <lineage>
        <taxon>Bacteria</taxon>
        <taxon>Pseudomonadati</taxon>
        <taxon>Bacteroidota</taxon>
        <taxon>Cytophagia</taxon>
        <taxon>Cytophagales</taxon>
        <taxon>Hymenobacteraceae</taxon>
        <taxon>Pontibacter</taxon>
    </lineage>
</organism>
<protein>
    <submittedName>
        <fullName evidence="6">Acetyltransferase</fullName>
    </submittedName>
</protein>
<keyword evidence="3" id="KW-0677">Repeat</keyword>
<comment type="caution">
    <text evidence="6">The sequence shown here is derived from an EMBL/GenBank/DDBJ whole genome shotgun (WGS) entry which is preliminary data.</text>
</comment>
<name>A0ABW5IQF7_9BACT</name>
<dbReference type="Pfam" id="PF00132">
    <property type="entry name" value="Hexapep"/>
    <property type="match status" value="1"/>
</dbReference>